<dbReference type="GO" id="GO:0006310">
    <property type="term" value="P:DNA recombination"/>
    <property type="evidence" value="ECO:0007669"/>
    <property type="project" value="UniProtKB-KW"/>
</dbReference>
<dbReference type="Gene3D" id="1.10.150.130">
    <property type="match status" value="1"/>
</dbReference>
<dbReference type="PROSITE" id="PS51900">
    <property type="entry name" value="CB"/>
    <property type="match status" value="1"/>
</dbReference>
<evidence type="ECO:0000256" key="3">
    <source>
        <dbReference type="ARBA" id="ARBA00023172"/>
    </source>
</evidence>
<dbReference type="GO" id="GO:0015074">
    <property type="term" value="P:DNA integration"/>
    <property type="evidence" value="ECO:0007669"/>
    <property type="project" value="UniProtKB-KW"/>
</dbReference>
<evidence type="ECO:0000259" key="5">
    <source>
        <dbReference type="PROSITE" id="PS51900"/>
    </source>
</evidence>
<dbReference type="EMBL" id="WXFA01000001">
    <property type="protein sequence ID" value="MBM3089246.1"/>
    <property type="molecule type" value="Genomic_DNA"/>
</dbReference>
<dbReference type="InterPro" id="IPR011010">
    <property type="entry name" value="DNA_brk_join_enz"/>
</dbReference>
<dbReference type="SUPFAM" id="SSF56349">
    <property type="entry name" value="DNA breaking-rejoining enzymes"/>
    <property type="match status" value="1"/>
</dbReference>
<accession>A0AAW4FE01</accession>
<gene>
    <name evidence="6" type="ORF">GFB56_00230</name>
</gene>
<evidence type="ECO:0000256" key="2">
    <source>
        <dbReference type="ARBA" id="ARBA00023125"/>
    </source>
</evidence>
<keyword evidence="1" id="KW-0229">DNA integration</keyword>
<dbReference type="InterPro" id="IPR010998">
    <property type="entry name" value="Integrase_recombinase_N"/>
</dbReference>
<dbReference type="PANTHER" id="PTHR30349">
    <property type="entry name" value="PHAGE INTEGRASE-RELATED"/>
    <property type="match status" value="1"/>
</dbReference>
<evidence type="ECO:0000256" key="1">
    <source>
        <dbReference type="ARBA" id="ARBA00022908"/>
    </source>
</evidence>
<dbReference type="PANTHER" id="PTHR30349:SF64">
    <property type="entry name" value="PROPHAGE INTEGRASE INTD-RELATED"/>
    <property type="match status" value="1"/>
</dbReference>
<keyword evidence="2 4" id="KW-0238">DNA-binding</keyword>
<dbReference type="InterPro" id="IPR013762">
    <property type="entry name" value="Integrase-like_cat_sf"/>
</dbReference>
<proteinExistence type="predicted"/>
<feature type="domain" description="Core-binding (CB)" evidence="5">
    <location>
        <begin position="224"/>
        <end position="310"/>
    </location>
</feature>
<dbReference type="RefSeq" id="WP_203527200.1">
    <property type="nucleotide sequence ID" value="NZ_CP083370.1"/>
</dbReference>
<keyword evidence="3" id="KW-0233">DNA recombination</keyword>
<dbReference type="AlphaFoldDB" id="A0AAW4FE01"/>
<name>A0AAW4FE01_9HYPH</name>
<reference evidence="6 7" key="1">
    <citation type="submission" date="2020-01" db="EMBL/GenBank/DDBJ databases">
        <title>Draft genome assembly of Ensifer adhaerens T173.</title>
        <authorList>
            <person name="Craig J.E."/>
            <person name="Stinchcombe J.R."/>
        </authorList>
    </citation>
    <scope>NUCLEOTIDE SEQUENCE [LARGE SCALE GENOMIC DNA]</scope>
    <source>
        <strain evidence="6 7">T173</strain>
    </source>
</reference>
<protein>
    <recommendedName>
        <fullName evidence="5">Core-binding (CB) domain-containing protein</fullName>
    </recommendedName>
</protein>
<dbReference type="InterPro" id="IPR050090">
    <property type="entry name" value="Tyrosine_recombinase_XerCD"/>
</dbReference>
<evidence type="ECO:0000313" key="7">
    <source>
        <dbReference type="Proteomes" id="UP000744980"/>
    </source>
</evidence>
<comment type="caution">
    <text evidence="6">The sequence shown here is derived from an EMBL/GenBank/DDBJ whole genome shotgun (WGS) entry which is preliminary data.</text>
</comment>
<keyword evidence="7" id="KW-1185">Reference proteome</keyword>
<dbReference type="Proteomes" id="UP000744980">
    <property type="component" value="Unassembled WGS sequence"/>
</dbReference>
<evidence type="ECO:0000256" key="4">
    <source>
        <dbReference type="PROSITE-ProRule" id="PRU01248"/>
    </source>
</evidence>
<evidence type="ECO:0000313" key="6">
    <source>
        <dbReference type="EMBL" id="MBM3089246.1"/>
    </source>
</evidence>
<dbReference type="GO" id="GO:0003677">
    <property type="term" value="F:DNA binding"/>
    <property type="evidence" value="ECO:0007669"/>
    <property type="project" value="UniProtKB-UniRule"/>
</dbReference>
<sequence length="532" mass="60690">MAKTKRRKLPLYLQELDGRYFARVPVKPELRPYIGQTQLREPLGPDLRIAKENLHYHVAVFKDQLRKAAEAYARDTGQRITLTTNPIDPAKLMVRHYRDMVSFDDSARTADHRYSSVGYIDEDLVAKLRDGMAGRLSDREYLEIIGASLRDLHVSNADAAPGTVEFRALARAVCVAEYEGLSRIAERDEGDFAGKPEHPALIEAIQQEEAEQQAEAQINVFDDWTFDRVIEEQERQAALGLGRAKSEATLDKYRVAQYDFEHFRKNKKVATITLADGKLWRDHLLAGGKLSRKTIHDKLTIIRTLMNWANTQSELQMFPQGDPWAALEMPHVEKGDSADRTYSLKEARHFLEFTRTATRASFRWIPWIIAHTGARVNEITPLEKADVFEIEGHWFIHIRVGNGRTTKTHKGRKVPVHRALIKEGFIEFVKGQPDGRLFPGGKNEDQRIREWIHEKVFPNRTDMPPPNHGFRHLFEDALFGGVSHKAALYITGRSSGSSSDDYGGSDLRLIEIANQMDKVRNIIKDDIPPEVD</sequence>
<organism evidence="6 7">
    <name type="scientific">Ensifer canadensis</name>
    <dbReference type="NCBI Taxonomy" id="555315"/>
    <lineage>
        <taxon>Bacteria</taxon>
        <taxon>Pseudomonadati</taxon>
        <taxon>Pseudomonadota</taxon>
        <taxon>Alphaproteobacteria</taxon>
        <taxon>Hyphomicrobiales</taxon>
        <taxon>Rhizobiaceae</taxon>
        <taxon>Sinorhizobium/Ensifer group</taxon>
        <taxon>Ensifer</taxon>
    </lineage>
</organism>
<dbReference type="Gene3D" id="1.10.443.10">
    <property type="entry name" value="Intergrase catalytic core"/>
    <property type="match status" value="1"/>
</dbReference>
<dbReference type="InterPro" id="IPR044068">
    <property type="entry name" value="CB"/>
</dbReference>